<dbReference type="InterPro" id="IPR000994">
    <property type="entry name" value="Pept_M24"/>
</dbReference>
<dbReference type="InterPro" id="IPR001714">
    <property type="entry name" value="Pept_M24_MAP"/>
</dbReference>
<dbReference type="GO" id="GO:0004177">
    <property type="term" value="F:aminopeptidase activity"/>
    <property type="evidence" value="ECO:0007669"/>
    <property type="project" value="UniProtKB-KW"/>
</dbReference>
<evidence type="ECO:0000256" key="2">
    <source>
        <dbReference type="ARBA" id="ARBA00022801"/>
    </source>
</evidence>
<dbReference type="KEGG" id="cchl:FPL14_22730"/>
<dbReference type="Proteomes" id="UP000515679">
    <property type="component" value="Chromosome"/>
</dbReference>
<keyword evidence="5" id="KW-0645">Protease</keyword>
<dbReference type="InterPro" id="IPR036005">
    <property type="entry name" value="Creatinase/aminopeptidase-like"/>
</dbReference>
<dbReference type="RefSeq" id="WP_182299910.1">
    <property type="nucleotide sequence ID" value="NZ_CP041969.1"/>
</dbReference>
<dbReference type="PROSITE" id="PS00491">
    <property type="entry name" value="PROLINE_PEPTIDASE"/>
    <property type="match status" value="1"/>
</dbReference>
<sequence>MNGSRLTRLRAEMARKQVDGFLISHGPNRRYMSGFKGSAGYVLVTAREQLLITDFRYVSQAKEQAEGFEIVRHSAKTIMDTIAEHVHRLAIRTLGVENQHLTVVHSETMREAIGELDYVAMTDVIEKLRNVKDEYEIGCLERGARIAEEAFAEVLGLIRPGVTERRVAAELEYRMRLLGADCGAYPFIVASGERSALPHGSASDKEIGMDEFVTLDFGANVDGYLSDITRTVFVGTPSERHRELYGIVLEANLAALAGLRPGMNGREGDTLARDVITARGYGEYFGHGLGHGIGLEIHEQLRLSANSESIVLEPGNVLTVEPGIYVPGFGGVRIEDDVLITDGGIRVLNSSPKELMTV</sequence>
<dbReference type="CDD" id="cd01092">
    <property type="entry name" value="APP-like"/>
    <property type="match status" value="1"/>
</dbReference>
<accession>A0A7G5C389</accession>
<dbReference type="SUPFAM" id="SSF55920">
    <property type="entry name" value="Creatinase/aminopeptidase"/>
    <property type="match status" value="1"/>
</dbReference>
<evidence type="ECO:0000259" key="3">
    <source>
        <dbReference type="Pfam" id="PF00557"/>
    </source>
</evidence>
<dbReference type="Gene3D" id="3.90.230.10">
    <property type="entry name" value="Creatinase/methionine aminopeptidase superfamily"/>
    <property type="match status" value="1"/>
</dbReference>
<evidence type="ECO:0000256" key="1">
    <source>
        <dbReference type="ARBA" id="ARBA00022723"/>
    </source>
</evidence>
<dbReference type="InterPro" id="IPR000587">
    <property type="entry name" value="Creatinase_N"/>
</dbReference>
<dbReference type="Gene3D" id="3.40.350.10">
    <property type="entry name" value="Creatinase/prolidase N-terminal domain"/>
    <property type="match status" value="1"/>
</dbReference>
<dbReference type="GO" id="GO:0008235">
    <property type="term" value="F:metalloexopeptidase activity"/>
    <property type="evidence" value="ECO:0007669"/>
    <property type="project" value="UniProtKB-ARBA"/>
</dbReference>
<keyword evidence="6" id="KW-1185">Reference proteome</keyword>
<dbReference type="AlphaFoldDB" id="A0A7G5C389"/>
<keyword evidence="2" id="KW-0378">Hydrolase</keyword>
<keyword evidence="5" id="KW-0031">Aminopeptidase</keyword>
<dbReference type="SUPFAM" id="SSF53092">
    <property type="entry name" value="Creatinase/prolidase N-terminal domain"/>
    <property type="match status" value="1"/>
</dbReference>
<dbReference type="GO" id="GO:0046872">
    <property type="term" value="F:metal ion binding"/>
    <property type="evidence" value="ECO:0007669"/>
    <property type="project" value="UniProtKB-KW"/>
</dbReference>
<protein>
    <submittedName>
        <fullName evidence="5">Aminopeptidase P family protein</fullName>
    </submittedName>
</protein>
<dbReference type="InterPro" id="IPR050659">
    <property type="entry name" value="Peptidase_M24B"/>
</dbReference>
<dbReference type="InterPro" id="IPR001131">
    <property type="entry name" value="Peptidase_M24B_aminopep-P_CS"/>
</dbReference>
<evidence type="ECO:0000259" key="4">
    <source>
        <dbReference type="Pfam" id="PF01321"/>
    </source>
</evidence>
<feature type="domain" description="Peptidase M24" evidence="3">
    <location>
        <begin position="139"/>
        <end position="342"/>
    </location>
</feature>
<name>A0A7G5C389_9BACL</name>
<dbReference type="InterPro" id="IPR029149">
    <property type="entry name" value="Creatin/AminoP/Spt16_N"/>
</dbReference>
<dbReference type="Pfam" id="PF00557">
    <property type="entry name" value="Peptidase_M24"/>
    <property type="match status" value="1"/>
</dbReference>
<evidence type="ECO:0000313" key="5">
    <source>
        <dbReference type="EMBL" id="QMV43673.1"/>
    </source>
</evidence>
<organism evidence="5 6">
    <name type="scientific">Cohnella cholangitidis</name>
    <dbReference type="NCBI Taxonomy" id="2598458"/>
    <lineage>
        <taxon>Bacteria</taxon>
        <taxon>Bacillati</taxon>
        <taxon>Bacillota</taxon>
        <taxon>Bacilli</taxon>
        <taxon>Bacillales</taxon>
        <taxon>Paenibacillaceae</taxon>
        <taxon>Cohnella</taxon>
    </lineage>
</organism>
<proteinExistence type="predicted"/>
<dbReference type="PANTHER" id="PTHR46112:SF3">
    <property type="entry name" value="AMINOPEPTIDASE YPDF"/>
    <property type="match status" value="1"/>
</dbReference>
<evidence type="ECO:0000313" key="6">
    <source>
        <dbReference type="Proteomes" id="UP000515679"/>
    </source>
</evidence>
<keyword evidence="1" id="KW-0479">Metal-binding</keyword>
<dbReference type="EMBL" id="CP041969">
    <property type="protein sequence ID" value="QMV43673.1"/>
    <property type="molecule type" value="Genomic_DNA"/>
</dbReference>
<dbReference type="Pfam" id="PF01321">
    <property type="entry name" value="Creatinase_N"/>
    <property type="match status" value="1"/>
</dbReference>
<feature type="domain" description="Creatinase N-terminal" evidence="4">
    <location>
        <begin position="5"/>
        <end position="131"/>
    </location>
</feature>
<reference evidence="5 6" key="1">
    <citation type="submission" date="2019-07" db="EMBL/GenBank/DDBJ databases">
        <authorList>
            <person name="Kim J.K."/>
            <person name="Cheong H.-M."/>
            <person name="Choi Y."/>
            <person name="Hwang K.J."/>
            <person name="Lee S."/>
            <person name="Choi C."/>
        </authorList>
    </citation>
    <scope>NUCLEOTIDE SEQUENCE [LARGE SCALE GENOMIC DNA]</scope>
    <source>
        <strain evidence="5 6">KS 22</strain>
    </source>
</reference>
<dbReference type="PRINTS" id="PR00599">
    <property type="entry name" value="MAPEPTIDASE"/>
</dbReference>
<dbReference type="PANTHER" id="PTHR46112">
    <property type="entry name" value="AMINOPEPTIDASE"/>
    <property type="match status" value="1"/>
</dbReference>
<gene>
    <name evidence="5" type="ORF">FPL14_22730</name>
</gene>